<comment type="caution">
    <text evidence="5">The sequence shown here is derived from an EMBL/GenBank/DDBJ whole genome shotgun (WGS) entry which is preliminary data.</text>
</comment>
<keyword evidence="4" id="KW-1133">Transmembrane helix</keyword>
<dbReference type="FunFam" id="3.30.420.40:FF:000057">
    <property type="entry name" value="Ectonucleoside triphosphate diphosphohydrolase 4"/>
    <property type="match status" value="1"/>
</dbReference>
<dbReference type="InterPro" id="IPR000407">
    <property type="entry name" value="GDA1_CD39_NTPase"/>
</dbReference>
<dbReference type="Pfam" id="PF05461">
    <property type="entry name" value="ApoL"/>
    <property type="match status" value="1"/>
</dbReference>
<dbReference type="GO" id="GO:0005576">
    <property type="term" value="C:extracellular region"/>
    <property type="evidence" value="ECO:0007669"/>
    <property type="project" value="InterPro"/>
</dbReference>
<dbReference type="GO" id="GO:0008289">
    <property type="term" value="F:lipid binding"/>
    <property type="evidence" value="ECO:0007669"/>
    <property type="project" value="InterPro"/>
</dbReference>
<comment type="similarity">
    <text evidence="1">Belongs to the GDA1/CD39 NTPase family.</text>
</comment>
<feature type="transmembrane region" description="Helical" evidence="4">
    <location>
        <begin position="496"/>
        <end position="517"/>
    </location>
</feature>
<keyword evidence="4" id="KW-0812">Transmembrane</keyword>
<dbReference type="GO" id="GO:0016787">
    <property type="term" value="F:hydrolase activity"/>
    <property type="evidence" value="ECO:0007669"/>
    <property type="project" value="UniProtKB-KW"/>
</dbReference>
<protein>
    <submittedName>
        <fullName evidence="5">Uncharacterized protein</fullName>
    </submittedName>
</protein>
<feature type="transmembrane region" description="Helical" evidence="4">
    <location>
        <begin position="16"/>
        <end position="34"/>
    </location>
</feature>
<evidence type="ECO:0000256" key="1">
    <source>
        <dbReference type="ARBA" id="ARBA00009283"/>
    </source>
</evidence>
<feature type="transmembrane region" description="Helical" evidence="4">
    <location>
        <begin position="40"/>
        <end position="57"/>
    </location>
</feature>
<dbReference type="AlphaFoldDB" id="A0AAW0PJE5"/>
<comment type="similarity">
    <text evidence="2">Belongs to the apolipoprotein L family.</text>
</comment>
<keyword evidence="6" id="KW-1185">Reference proteome</keyword>
<keyword evidence="4" id="KW-0472">Membrane</keyword>
<dbReference type="Gene3D" id="3.30.420.40">
    <property type="match status" value="1"/>
</dbReference>
<dbReference type="EMBL" id="JBBPFD010000004">
    <property type="protein sequence ID" value="KAK7929810.1"/>
    <property type="molecule type" value="Genomic_DNA"/>
</dbReference>
<accession>A0AAW0PJE5</accession>
<keyword evidence="3" id="KW-0378">Hydrolase</keyword>
<dbReference type="PANTHER" id="PTHR14096">
    <property type="entry name" value="APOLIPOPROTEIN L"/>
    <property type="match status" value="1"/>
</dbReference>
<dbReference type="Pfam" id="PF01150">
    <property type="entry name" value="GDA1_CD39"/>
    <property type="match status" value="1"/>
</dbReference>
<name>A0AAW0PJE5_9GOBI</name>
<evidence type="ECO:0000256" key="4">
    <source>
        <dbReference type="SAM" id="Phobius"/>
    </source>
</evidence>
<evidence type="ECO:0000256" key="3">
    <source>
        <dbReference type="ARBA" id="ARBA00022801"/>
    </source>
</evidence>
<dbReference type="PANTHER" id="PTHR14096:SF57">
    <property type="entry name" value="APOLIPOPROTEIN L4"/>
    <property type="match status" value="1"/>
</dbReference>
<gene>
    <name evidence="5" type="ORF">WMY93_006205</name>
</gene>
<proteinExistence type="inferred from homology"/>
<organism evidence="5 6">
    <name type="scientific">Mugilogobius chulae</name>
    <name type="common">yellowstripe goby</name>
    <dbReference type="NCBI Taxonomy" id="88201"/>
    <lineage>
        <taxon>Eukaryota</taxon>
        <taxon>Metazoa</taxon>
        <taxon>Chordata</taxon>
        <taxon>Craniata</taxon>
        <taxon>Vertebrata</taxon>
        <taxon>Euteleostomi</taxon>
        <taxon>Actinopterygii</taxon>
        <taxon>Neopterygii</taxon>
        <taxon>Teleostei</taxon>
        <taxon>Neoteleostei</taxon>
        <taxon>Acanthomorphata</taxon>
        <taxon>Gobiaria</taxon>
        <taxon>Gobiiformes</taxon>
        <taxon>Gobioidei</taxon>
        <taxon>Gobiidae</taxon>
        <taxon>Gobionellinae</taxon>
        <taxon>Mugilogobius</taxon>
    </lineage>
</organism>
<reference evidence="6" key="1">
    <citation type="submission" date="2024-04" db="EMBL/GenBank/DDBJ databases">
        <title>Salinicola lusitanus LLJ914,a marine bacterium isolated from the Okinawa Trough.</title>
        <authorList>
            <person name="Li J."/>
        </authorList>
    </citation>
    <scope>NUCLEOTIDE SEQUENCE [LARGE SCALE GENOMIC DNA]</scope>
</reference>
<dbReference type="GO" id="GO:0016020">
    <property type="term" value="C:membrane"/>
    <property type="evidence" value="ECO:0007669"/>
    <property type="project" value="TreeGrafter"/>
</dbReference>
<dbReference type="InterPro" id="IPR008405">
    <property type="entry name" value="ApoL"/>
</dbReference>
<feature type="transmembrane region" description="Helical" evidence="4">
    <location>
        <begin position="466"/>
        <end position="490"/>
    </location>
</feature>
<evidence type="ECO:0000256" key="2">
    <source>
        <dbReference type="ARBA" id="ARBA00010090"/>
    </source>
</evidence>
<dbReference type="Proteomes" id="UP001460270">
    <property type="component" value="Unassembled WGS sequence"/>
</dbReference>
<evidence type="ECO:0000313" key="5">
    <source>
        <dbReference type="EMBL" id="KAK7929810.1"/>
    </source>
</evidence>
<sequence length="687" mass="76703">MARKRRFLGEFVSDHIVVRAGLLVLLCVAALAGLCSRQRLIFLLLLLCSALLLLLLWTPPRRPNAQPNKYLSMAESLEATDVENPSLNYGVVVDCGSSGSRVFVYYWPPHNGNPHTLLDIRQMRDKERKAVVLKIKPGISTLAKTPTSASDYLQPLLSFAAAHVPKNKHKETPLYILCTAGMRLLSDSEQAAILEDIVSDVPLEFDFLFSENKLTQSVRQYVKDTFKHIDTVTSFISKSPKWIKKRKEELDVMRRKLEKPESCYKNEAELGEDLVPTLEGLEEMQNFLETVEKLAVTSVHVFEEYHVLLLSVEADLELVKTIITSAQLICPLLLTFKRDNKLFFSPKLENVGVMECLLSQYITNIKHICEAIPHKKPTNLRYVNPSETQTEILSDYIHKMLLQITSLREIRQDKPFRTAFLFQDQYLRFTEEFSEKKQKMLKFLEDLEDCAVQLDRMKTGAQISNVVGSSVGLISGVLSIVGLALIPVTAGVSTGLIGAGVGLGLASGANAVVTSATELGVNHTQKKKADETFEKFMEDVNCLQESLNDVIKKHFENVQERATSQTYQIGNHAAAALKAGNMIGKVAEVGVAASKGAVAAVKAARVGLITLSAVFIGVDVCVIVNNSIDLHKNTPNKVSKWIREKAALWKSEIDSMEQMFEALKDEELSENNSDKKDMLQWTFYPNN</sequence>
<evidence type="ECO:0000313" key="6">
    <source>
        <dbReference type="Proteomes" id="UP001460270"/>
    </source>
</evidence>
<dbReference type="GO" id="GO:0006869">
    <property type="term" value="P:lipid transport"/>
    <property type="evidence" value="ECO:0007669"/>
    <property type="project" value="InterPro"/>
</dbReference>
<dbReference type="GO" id="GO:0042157">
    <property type="term" value="P:lipoprotein metabolic process"/>
    <property type="evidence" value="ECO:0007669"/>
    <property type="project" value="InterPro"/>
</dbReference>